<feature type="region of interest" description="Disordered" evidence="1">
    <location>
        <begin position="186"/>
        <end position="218"/>
    </location>
</feature>
<feature type="compositionally biased region" description="Basic and acidic residues" evidence="1">
    <location>
        <begin position="202"/>
        <end position="212"/>
    </location>
</feature>
<reference evidence="2 3" key="1">
    <citation type="submission" date="2013-08" db="EMBL/GenBank/DDBJ databases">
        <title>Genome sequencing of Cellulomonas carbonis T26.</title>
        <authorList>
            <person name="Chen F."/>
            <person name="Li Y."/>
            <person name="Wang G."/>
        </authorList>
    </citation>
    <scope>NUCLEOTIDE SEQUENCE [LARGE SCALE GENOMIC DNA]</scope>
    <source>
        <strain evidence="2 3">T26</strain>
    </source>
</reference>
<accession>A0A0A0BR70</accession>
<proteinExistence type="predicted"/>
<feature type="region of interest" description="Disordered" evidence="1">
    <location>
        <begin position="227"/>
        <end position="246"/>
    </location>
</feature>
<evidence type="ECO:0000256" key="1">
    <source>
        <dbReference type="SAM" id="MobiDB-lite"/>
    </source>
</evidence>
<keyword evidence="3" id="KW-1185">Reference proteome</keyword>
<dbReference type="OrthoDB" id="5149322at2"/>
<feature type="region of interest" description="Disordered" evidence="1">
    <location>
        <begin position="1"/>
        <end position="24"/>
    </location>
</feature>
<dbReference type="RefSeq" id="WP_052426242.1">
    <property type="nucleotide sequence ID" value="NZ_AXCY01000049.1"/>
</dbReference>
<sequence length="345" mass="36789">MVSSRPEGARQVALQTPASAGRARPDVAEQLDALLGEHLLPLRARTPGRDDEPHLLAVDASGQPVVVEVVGLLDEEACLRALRHAGRAARLTGDELAALYSAGPERFATHLEAFRRTVPATELLTPSLRWGARLLLVCSAIAPGVVDVLEFLLQRGHQVEVLQVRVTEGPGGGRLVDVVPVGRSAVPREQPQLQPVPRRPRDRREPAPERPRPVVVPPPFAVPVGASGVRGTTSGGIPLQQPPADPPVTDPYDDEPAPDLVLADLAARLGEVTRLVWARARRGEVHEALLHPDGVVELTDGRCFADLHSATYAAGGVAVDGWRVWRAGHEGGPTLAELVDPSLGR</sequence>
<comment type="caution">
    <text evidence="2">The sequence shown here is derived from an EMBL/GenBank/DDBJ whole genome shotgun (WGS) entry which is preliminary data.</text>
</comment>
<dbReference type="Proteomes" id="UP000029839">
    <property type="component" value="Unassembled WGS sequence"/>
</dbReference>
<protein>
    <submittedName>
        <fullName evidence="2">Oxidoreductase</fullName>
    </submittedName>
</protein>
<feature type="compositionally biased region" description="Low complexity" evidence="1">
    <location>
        <begin position="187"/>
        <end position="196"/>
    </location>
</feature>
<evidence type="ECO:0000313" key="3">
    <source>
        <dbReference type="Proteomes" id="UP000029839"/>
    </source>
</evidence>
<organism evidence="2 3">
    <name type="scientific">Cellulomonas carbonis T26</name>
    <dbReference type="NCBI Taxonomy" id="947969"/>
    <lineage>
        <taxon>Bacteria</taxon>
        <taxon>Bacillati</taxon>
        <taxon>Actinomycetota</taxon>
        <taxon>Actinomycetes</taxon>
        <taxon>Micrococcales</taxon>
        <taxon>Cellulomonadaceae</taxon>
        <taxon>Cellulomonas</taxon>
    </lineage>
</organism>
<evidence type="ECO:0000313" key="2">
    <source>
        <dbReference type="EMBL" id="KGM10466.1"/>
    </source>
</evidence>
<gene>
    <name evidence="2" type="ORF">N868_15235</name>
</gene>
<reference evidence="2 3" key="2">
    <citation type="journal article" date="2015" name="Stand. Genomic Sci.">
        <title>Draft genome sequence of Cellulomonas carbonis T26(T) and comparative analysis of six Cellulomonas genomes.</title>
        <authorList>
            <person name="Zhuang W."/>
            <person name="Zhang S."/>
            <person name="Xia X."/>
            <person name="Wang G."/>
        </authorList>
    </citation>
    <scope>NUCLEOTIDE SEQUENCE [LARGE SCALE GENOMIC DNA]</scope>
    <source>
        <strain evidence="2 3">T26</strain>
    </source>
</reference>
<dbReference type="EMBL" id="AXCY01000049">
    <property type="protein sequence ID" value="KGM10466.1"/>
    <property type="molecule type" value="Genomic_DNA"/>
</dbReference>
<dbReference type="AlphaFoldDB" id="A0A0A0BR70"/>
<name>A0A0A0BR70_9CELL</name>